<evidence type="ECO:0000256" key="3">
    <source>
        <dbReference type="SAM" id="MobiDB-lite"/>
    </source>
</evidence>
<comment type="caution">
    <text evidence="5">The sequence shown here is derived from an EMBL/GenBank/DDBJ whole genome shotgun (WGS) entry which is preliminary data.</text>
</comment>
<keyword evidence="4" id="KW-1133">Transmembrane helix</keyword>
<keyword evidence="2" id="KW-0802">TPR repeat</keyword>
<sequence>MSLLIKALASAEKDKQLEKSKPQTGTYVADDALSLEPPLTVSQIDELAKFAAETSAPEYEKDFDFVLSANDFTDDDISLETEAGLSLPTLSASHYVSPPKLDIDKPVAKGATNQGEGQAVDVKQKAAAKVFVANQSAKAPTSKSALILLGVVGALMIWLGLQGYAYIQAPIVPQVVVAKAAPQAPAQVATQPESLVTAAVQPPVLPVPASDEPVSDHHEKSIQLESDQASNSHELGSSSAAFKNAGVKNDDSHERVATHHEGLVRGSVVKYEKPEATHTRKQFNNSDASMSIKDASQQHEQIRLVSKLSSVGVDPTLLSAYQAFTRGEDASAQQQYRQVLQHDVRNVDALLGMAAIAQRQGRDADATGWYQKVLEIEPRNMIAQSAVVSSHAGGDTIGAESRIKSMLAQQPDAANLHEALGNMYAEQNQWASAQEAYFNATRYAPNNADYVFNLAISLDQLGKFSLALNQYQRALALLNKSGATSPDRASLEARIHALQK</sequence>
<protein>
    <submittedName>
        <fullName evidence="5">Cellulose synthase subunit BcsC</fullName>
    </submittedName>
</protein>
<organism evidence="5">
    <name type="scientific">mine drainage metagenome</name>
    <dbReference type="NCBI Taxonomy" id="410659"/>
    <lineage>
        <taxon>unclassified sequences</taxon>
        <taxon>metagenomes</taxon>
        <taxon>ecological metagenomes</taxon>
    </lineage>
</organism>
<dbReference type="Pfam" id="PF13432">
    <property type="entry name" value="TPR_16"/>
    <property type="match status" value="2"/>
</dbReference>
<feature type="region of interest" description="Disordered" evidence="3">
    <location>
        <begin position="204"/>
        <end position="236"/>
    </location>
</feature>
<dbReference type="AlphaFoldDB" id="A0A1J5RSE5"/>
<keyword evidence="4" id="KW-0472">Membrane</keyword>
<feature type="transmembrane region" description="Helical" evidence="4">
    <location>
        <begin position="145"/>
        <end position="167"/>
    </location>
</feature>
<proteinExistence type="predicted"/>
<keyword evidence="4" id="KW-0812">Transmembrane</keyword>
<evidence type="ECO:0000256" key="4">
    <source>
        <dbReference type="SAM" id="Phobius"/>
    </source>
</evidence>
<dbReference type="InterPro" id="IPR011990">
    <property type="entry name" value="TPR-like_helical_dom_sf"/>
</dbReference>
<dbReference type="Gene3D" id="1.25.40.10">
    <property type="entry name" value="Tetratricopeptide repeat domain"/>
    <property type="match status" value="2"/>
</dbReference>
<dbReference type="InterPro" id="IPR051685">
    <property type="entry name" value="Ycf3/AcsC/BcsC/TPR_MFPF"/>
</dbReference>
<reference evidence="5" key="1">
    <citation type="submission" date="2016-10" db="EMBL/GenBank/DDBJ databases">
        <title>Sequence of Gallionella enrichment culture.</title>
        <authorList>
            <person name="Poehlein A."/>
            <person name="Muehling M."/>
            <person name="Daniel R."/>
        </authorList>
    </citation>
    <scope>NUCLEOTIDE SEQUENCE</scope>
</reference>
<dbReference type="InterPro" id="IPR019734">
    <property type="entry name" value="TPR_rpt"/>
</dbReference>
<dbReference type="SMART" id="SM00028">
    <property type="entry name" value="TPR"/>
    <property type="match status" value="3"/>
</dbReference>
<evidence type="ECO:0000313" key="5">
    <source>
        <dbReference type="EMBL" id="OIQ92411.1"/>
    </source>
</evidence>
<dbReference type="EMBL" id="MLJW01000232">
    <property type="protein sequence ID" value="OIQ92411.1"/>
    <property type="molecule type" value="Genomic_DNA"/>
</dbReference>
<dbReference type="PANTHER" id="PTHR44943:SF8">
    <property type="entry name" value="TPR REPEAT-CONTAINING PROTEIN MJ0263"/>
    <property type="match status" value="1"/>
</dbReference>
<feature type="compositionally biased region" description="Polar residues" evidence="3">
    <location>
        <begin position="223"/>
        <end position="236"/>
    </location>
</feature>
<evidence type="ECO:0000256" key="2">
    <source>
        <dbReference type="ARBA" id="ARBA00022803"/>
    </source>
</evidence>
<dbReference type="SUPFAM" id="SSF48452">
    <property type="entry name" value="TPR-like"/>
    <property type="match status" value="1"/>
</dbReference>
<dbReference type="PROSITE" id="PS50005">
    <property type="entry name" value="TPR"/>
    <property type="match status" value="2"/>
</dbReference>
<gene>
    <name evidence="5" type="ORF">GALL_256320</name>
</gene>
<name>A0A1J5RSE5_9ZZZZ</name>
<accession>A0A1J5RSE5</accession>
<dbReference type="PANTHER" id="PTHR44943">
    <property type="entry name" value="CELLULOSE SYNTHASE OPERON PROTEIN C"/>
    <property type="match status" value="1"/>
</dbReference>
<keyword evidence="1" id="KW-0677">Repeat</keyword>
<evidence type="ECO:0000256" key="1">
    <source>
        <dbReference type="ARBA" id="ARBA00022737"/>
    </source>
</evidence>